<dbReference type="EC" id="3.2.1.14" evidence="2"/>
<dbReference type="RefSeq" id="WP_155174702.1">
    <property type="nucleotide sequence ID" value="NZ_BAAAFL010000053.1"/>
</dbReference>
<dbReference type="InterPro" id="IPR050314">
    <property type="entry name" value="Glycosyl_Hydrlase_18"/>
</dbReference>
<dbReference type="InterPro" id="IPR001223">
    <property type="entry name" value="Glyco_hydro18_cat"/>
</dbReference>
<feature type="transmembrane region" description="Helical" evidence="5">
    <location>
        <begin position="594"/>
        <end position="611"/>
    </location>
</feature>
<evidence type="ECO:0000313" key="7">
    <source>
        <dbReference type="EMBL" id="MTI27704.1"/>
    </source>
</evidence>
<feature type="domain" description="GH18" evidence="6">
    <location>
        <begin position="159"/>
        <end position="494"/>
    </location>
</feature>
<keyword evidence="8" id="KW-1185">Reference proteome</keyword>
<comment type="catalytic activity">
    <reaction evidence="1">
        <text>Random endo-hydrolysis of N-acetyl-beta-D-glucosaminide (1-&gt;4)-beta-linkages in chitin and chitodextrins.</text>
        <dbReference type="EC" id="3.2.1.14"/>
    </reaction>
</comment>
<dbReference type="SUPFAM" id="SSF51445">
    <property type="entry name" value="(Trans)glycosidases"/>
    <property type="match status" value="1"/>
</dbReference>
<keyword evidence="3" id="KW-0119">Carbohydrate metabolism</keyword>
<keyword evidence="4" id="KW-0175">Coiled coil</keyword>
<comment type="caution">
    <text evidence="7">The sequence shown here is derived from an EMBL/GenBank/DDBJ whole genome shotgun (WGS) entry which is preliminary data.</text>
</comment>
<name>A0ABW9RU28_9BACT</name>
<dbReference type="InterPro" id="IPR017853">
    <property type="entry name" value="GH"/>
</dbReference>
<feature type="coiled-coil region" evidence="4">
    <location>
        <begin position="61"/>
        <end position="95"/>
    </location>
</feature>
<dbReference type="Proteomes" id="UP000798808">
    <property type="component" value="Unassembled WGS sequence"/>
</dbReference>
<keyword evidence="5" id="KW-0472">Membrane</keyword>
<dbReference type="PROSITE" id="PS51910">
    <property type="entry name" value="GH18_2"/>
    <property type="match status" value="1"/>
</dbReference>
<feature type="transmembrane region" description="Helical" evidence="5">
    <location>
        <begin position="565"/>
        <end position="588"/>
    </location>
</feature>
<dbReference type="SMART" id="SM00636">
    <property type="entry name" value="Glyco_18"/>
    <property type="match status" value="1"/>
</dbReference>
<gene>
    <name evidence="7" type="ORF">E1163_22290</name>
</gene>
<dbReference type="PANTHER" id="PTHR11177">
    <property type="entry name" value="CHITINASE"/>
    <property type="match status" value="1"/>
</dbReference>
<evidence type="ECO:0000256" key="4">
    <source>
        <dbReference type="SAM" id="Coils"/>
    </source>
</evidence>
<accession>A0ABW9RU28</accession>
<evidence type="ECO:0000313" key="8">
    <source>
        <dbReference type="Proteomes" id="UP000798808"/>
    </source>
</evidence>
<dbReference type="InterPro" id="IPR029070">
    <property type="entry name" value="Chitinase_insertion_sf"/>
</dbReference>
<evidence type="ECO:0000256" key="3">
    <source>
        <dbReference type="ARBA" id="ARBA00023024"/>
    </source>
</evidence>
<dbReference type="Gene3D" id="3.20.20.80">
    <property type="entry name" value="Glycosidases"/>
    <property type="match status" value="1"/>
</dbReference>
<keyword evidence="3" id="KW-0146">Chitin degradation</keyword>
<keyword evidence="5" id="KW-1133">Transmembrane helix</keyword>
<dbReference type="InterPro" id="IPR011583">
    <property type="entry name" value="Chitinase_II/V-like_cat"/>
</dbReference>
<keyword evidence="5" id="KW-0812">Transmembrane</keyword>
<dbReference type="PANTHER" id="PTHR11177:SF317">
    <property type="entry name" value="CHITINASE 12-RELATED"/>
    <property type="match status" value="1"/>
</dbReference>
<feature type="transmembrane region" description="Helical" evidence="5">
    <location>
        <begin position="534"/>
        <end position="553"/>
    </location>
</feature>
<evidence type="ECO:0000256" key="2">
    <source>
        <dbReference type="ARBA" id="ARBA00012729"/>
    </source>
</evidence>
<organism evidence="7 8">
    <name type="scientific">Fulvivirga kasyanovii</name>
    <dbReference type="NCBI Taxonomy" id="396812"/>
    <lineage>
        <taxon>Bacteria</taxon>
        <taxon>Pseudomonadati</taxon>
        <taxon>Bacteroidota</taxon>
        <taxon>Cytophagia</taxon>
        <taxon>Cytophagales</taxon>
        <taxon>Fulvivirgaceae</taxon>
        <taxon>Fulvivirga</taxon>
    </lineage>
</organism>
<protein>
    <recommendedName>
        <fullName evidence="2">chitinase</fullName>
        <ecNumber evidence="2">3.2.1.14</ecNumber>
    </recommendedName>
</protein>
<keyword evidence="3" id="KW-0624">Polysaccharide degradation</keyword>
<dbReference type="Pfam" id="PF00704">
    <property type="entry name" value="Glyco_hydro_18"/>
    <property type="match status" value="1"/>
</dbReference>
<reference evidence="7 8" key="1">
    <citation type="submission" date="2019-02" db="EMBL/GenBank/DDBJ databases">
        <authorList>
            <person name="Goldberg S.R."/>
            <person name="Haltli B.A."/>
            <person name="Correa H."/>
            <person name="Russell K.G."/>
        </authorList>
    </citation>
    <scope>NUCLEOTIDE SEQUENCE [LARGE SCALE GENOMIC DNA]</scope>
    <source>
        <strain evidence="7 8">JCM 16186</strain>
    </source>
</reference>
<dbReference type="Gene3D" id="3.10.50.10">
    <property type="match status" value="1"/>
</dbReference>
<sequence length="622" mass="70619">MNRLLQIVGMRVIVKNIGLHLSGLIQSSGLVLLLTGALFLFSESAVAQEGIKGKLNDFADNAATKKSSEKEQKEVEKLSTELKTAKAQIDSAKAEKQVIDSIFRAEQEIGGVATNNEAKVIDTLAFEERFFSVKKKAPSNSKKEDDWRKKYLFTHTNVYKKVHELDSTKQVFGWHPFWMGTAYKSYNFSLLSTIAYFSYELDPATGGYKSIHDWKTTALIDSAKRYNCDVLLSVTNFGRANNAAFLANQSAQATFINTLISLLKERDADGVNIDFEQIPGSSRAAFNNFIIDLSSSLRSVRKDYKITLAIPAIDFDNVYDIPQLNQYIDTYVVMGYEFYGSNSTVAGPVAPLGSGNIWWQYNLESAVNEYLTLGIPKSKLLLGLPYYGAEWETYDLRFPSKVKEFIRYPMFRDIRKNHYNSGCCEDEVSKSKFYVYRDKNNNYRQIWYEDSVSLGKKYDWVIENDLGGVGIWALGYDNGYTELWELLASKFALSDKEAIAVAKTRSRFSFRRYLSLAFRVLNNPYTLIRNPRPLFGIFGAIFGLSMGGFFLLYRYGHRLKRVFKLLIKSGITLLILLGVALIFIALQYMGLKEVSYLLGGFVIGVIIFLLFSHRFISEKNLP</sequence>
<proteinExistence type="predicted"/>
<evidence type="ECO:0000259" key="6">
    <source>
        <dbReference type="PROSITE" id="PS51910"/>
    </source>
</evidence>
<evidence type="ECO:0000256" key="5">
    <source>
        <dbReference type="SAM" id="Phobius"/>
    </source>
</evidence>
<evidence type="ECO:0000256" key="1">
    <source>
        <dbReference type="ARBA" id="ARBA00000822"/>
    </source>
</evidence>
<dbReference type="EMBL" id="SMLW01000639">
    <property type="protein sequence ID" value="MTI27704.1"/>
    <property type="molecule type" value="Genomic_DNA"/>
</dbReference>